<keyword evidence="5" id="KW-0175">Coiled coil</keyword>
<proteinExistence type="predicted"/>
<keyword evidence="6" id="KW-1133">Transmembrane helix</keyword>
<reference evidence="8" key="1">
    <citation type="submission" date="2019-12" db="EMBL/GenBank/DDBJ databases">
        <title>Genome sequencing and annotation of Brassica cretica.</title>
        <authorList>
            <person name="Studholme D.J."/>
            <person name="Sarris P."/>
        </authorList>
    </citation>
    <scope>NUCLEOTIDE SEQUENCE</scope>
    <source>
        <strain evidence="8">PFS-109/04</strain>
        <tissue evidence="8">Leaf</tissue>
    </source>
</reference>
<evidence type="ECO:0000256" key="4">
    <source>
        <dbReference type="PROSITE-ProRule" id="PRU01343"/>
    </source>
</evidence>
<keyword evidence="2 4" id="KW-0863">Zinc-finger</keyword>
<organism evidence="8 9">
    <name type="scientific">Brassica cretica</name>
    <name type="common">Mustard</name>
    <dbReference type="NCBI Taxonomy" id="69181"/>
    <lineage>
        <taxon>Eukaryota</taxon>
        <taxon>Viridiplantae</taxon>
        <taxon>Streptophyta</taxon>
        <taxon>Embryophyta</taxon>
        <taxon>Tracheophyta</taxon>
        <taxon>Spermatophyta</taxon>
        <taxon>Magnoliopsida</taxon>
        <taxon>eudicotyledons</taxon>
        <taxon>Gunneridae</taxon>
        <taxon>Pentapetalae</taxon>
        <taxon>rosids</taxon>
        <taxon>malvids</taxon>
        <taxon>Brassicales</taxon>
        <taxon>Brassicaceae</taxon>
        <taxon>Brassiceae</taxon>
        <taxon>Brassica</taxon>
    </lineage>
</organism>
<feature type="coiled-coil region" evidence="5">
    <location>
        <begin position="107"/>
        <end position="141"/>
    </location>
</feature>
<keyword evidence="6" id="KW-0812">Transmembrane</keyword>
<evidence type="ECO:0000313" key="8">
    <source>
        <dbReference type="EMBL" id="KAF3541696.1"/>
    </source>
</evidence>
<feature type="transmembrane region" description="Helical" evidence="6">
    <location>
        <begin position="149"/>
        <end position="172"/>
    </location>
</feature>
<protein>
    <recommendedName>
        <fullName evidence="7">GRF-type domain-containing protein</fullName>
    </recommendedName>
</protein>
<dbReference type="Proteomes" id="UP000712600">
    <property type="component" value="Unassembled WGS sequence"/>
</dbReference>
<dbReference type="PROSITE" id="PS51999">
    <property type="entry name" value="ZF_GRF"/>
    <property type="match status" value="1"/>
</dbReference>
<evidence type="ECO:0000256" key="6">
    <source>
        <dbReference type="SAM" id="Phobius"/>
    </source>
</evidence>
<comment type="caution">
    <text evidence="8">The sequence shown here is derived from an EMBL/GenBank/DDBJ whole genome shotgun (WGS) entry which is preliminary data.</text>
</comment>
<keyword evidence="6" id="KW-0472">Membrane</keyword>
<gene>
    <name evidence="8" type="ORF">F2Q69_00024277</name>
</gene>
<feature type="domain" description="GRF-type" evidence="7">
    <location>
        <begin position="61"/>
        <end position="102"/>
    </location>
</feature>
<dbReference type="GO" id="GO:0008270">
    <property type="term" value="F:zinc ion binding"/>
    <property type="evidence" value="ECO:0007669"/>
    <property type="project" value="UniProtKB-KW"/>
</dbReference>
<dbReference type="InterPro" id="IPR010666">
    <property type="entry name" value="Znf_GRF"/>
</dbReference>
<dbReference type="PANTHER" id="PTHR33248">
    <property type="entry name" value="ZINC ION-BINDING PROTEIN"/>
    <property type="match status" value="1"/>
</dbReference>
<accession>A0A8S9QIK0</accession>
<evidence type="ECO:0000256" key="1">
    <source>
        <dbReference type="ARBA" id="ARBA00022723"/>
    </source>
</evidence>
<name>A0A8S9QIK0_BRACR</name>
<keyword evidence="1" id="KW-0479">Metal-binding</keyword>
<keyword evidence="3" id="KW-0862">Zinc</keyword>
<evidence type="ECO:0000256" key="3">
    <source>
        <dbReference type="ARBA" id="ARBA00022833"/>
    </source>
</evidence>
<evidence type="ECO:0000259" key="7">
    <source>
        <dbReference type="PROSITE" id="PS51999"/>
    </source>
</evidence>
<evidence type="ECO:0000256" key="5">
    <source>
        <dbReference type="SAM" id="Coils"/>
    </source>
</evidence>
<dbReference type="AlphaFoldDB" id="A0A8S9QIK0"/>
<sequence>MGQDYSYSQPSSSEEYEIDITSLLQAEADIYADEAESSQNIAEPFQYPPQPEADDGIPKTCYCGGQPVVATSYTSKDPGRRYFTCDNADDGDCHVWKWWDVAVMEEMSDFQRQLREVKDQRNECEQKLVKLEEIVWELAKKKSGVRDGFPMVVCVMVSVFVLICMVVMFKLVEEKLTFAYLRLYVASRVTQSILPPWIAPLVQYKESLLFIHGCIWSCESVLFCSTCEPTHGSACFTFTCISLSPAVQGISLVHSRVHLEL</sequence>
<evidence type="ECO:0000313" key="9">
    <source>
        <dbReference type="Proteomes" id="UP000712600"/>
    </source>
</evidence>
<evidence type="ECO:0000256" key="2">
    <source>
        <dbReference type="ARBA" id="ARBA00022771"/>
    </source>
</evidence>
<dbReference type="EMBL" id="QGKX02001290">
    <property type="protein sequence ID" value="KAF3541696.1"/>
    <property type="molecule type" value="Genomic_DNA"/>
</dbReference>